<feature type="region of interest" description="Disordered" evidence="1">
    <location>
        <begin position="18"/>
        <end position="69"/>
    </location>
</feature>
<dbReference type="AlphaFoldDB" id="A0A974HEJ0"/>
<proteinExistence type="predicted"/>
<accession>A0A974HEJ0</accession>
<evidence type="ECO:0000313" key="2">
    <source>
        <dbReference type="EMBL" id="OCT75049.1"/>
    </source>
</evidence>
<reference evidence="3" key="1">
    <citation type="journal article" date="2016" name="Nature">
        <title>Genome evolution in the allotetraploid frog Xenopus laevis.</title>
        <authorList>
            <person name="Session A.M."/>
            <person name="Uno Y."/>
            <person name="Kwon T."/>
            <person name="Chapman J.A."/>
            <person name="Toyoda A."/>
            <person name="Takahashi S."/>
            <person name="Fukui A."/>
            <person name="Hikosaka A."/>
            <person name="Suzuki A."/>
            <person name="Kondo M."/>
            <person name="van Heeringen S.J."/>
            <person name="Quigley I."/>
            <person name="Heinz S."/>
            <person name="Ogino H."/>
            <person name="Ochi H."/>
            <person name="Hellsten U."/>
            <person name="Lyons J.B."/>
            <person name="Simakov O."/>
            <person name="Putnam N."/>
            <person name="Stites J."/>
            <person name="Kuroki Y."/>
            <person name="Tanaka T."/>
            <person name="Michiue T."/>
            <person name="Watanabe M."/>
            <person name="Bogdanovic O."/>
            <person name="Lister R."/>
            <person name="Georgiou G."/>
            <person name="Paranjpe S.S."/>
            <person name="van Kruijsbergen I."/>
            <person name="Shu S."/>
            <person name="Carlson J."/>
            <person name="Kinoshita T."/>
            <person name="Ohta Y."/>
            <person name="Mawaribuchi S."/>
            <person name="Jenkins J."/>
            <person name="Grimwood J."/>
            <person name="Schmutz J."/>
            <person name="Mitros T."/>
            <person name="Mozaffari S.V."/>
            <person name="Suzuki Y."/>
            <person name="Haramoto Y."/>
            <person name="Yamamoto T.S."/>
            <person name="Takagi C."/>
            <person name="Heald R."/>
            <person name="Miller K."/>
            <person name="Haudenschild C."/>
            <person name="Kitzman J."/>
            <person name="Nakayama T."/>
            <person name="Izutsu Y."/>
            <person name="Robert J."/>
            <person name="Fortriede J."/>
            <person name="Burns K."/>
            <person name="Lotay V."/>
            <person name="Karimi K."/>
            <person name="Yasuoka Y."/>
            <person name="Dichmann D.S."/>
            <person name="Flajnik M.F."/>
            <person name="Houston D.W."/>
            <person name="Shendure J."/>
            <person name="DuPasquier L."/>
            <person name="Vize P.D."/>
            <person name="Zorn A.M."/>
            <person name="Ito M."/>
            <person name="Marcotte E.M."/>
            <person name="Wallingford J.B."/>
            <person name="Ito Y."/>
            <person name="Asashima M."/>
            <person name="Ueno N."/>
            <person name="Matsuda Y."/>
            <person name="Veenstra G.J."/>
            <person name="Fujiyama A."/>
            <person name="Harland R.M."/>
            <person name="Taira M."/>
            <person name="Rokhsar D.S."/>
        </authorList>
    </citation>
    <scope>NUCLEOTIDE SEQUENCE [LARGE SCALE GENOMIC DNA]</scope>
    <source>
        <strain evidence="3">J</strain>
    </source>
</reference>
<gene>
    <name evidence="2" type="ORF">XELAEV_18034037mg</name>
</gene>
<protein>
    <submittedName>
        <fullName evidence="2">Uncharacterized protein</fullName>
    </submittedName>
</protein>
<dbReference type="EMBL" id="CM004477">
    <property type="protein sequence ID" value="OCT75049.1"/>
    <property type="molecule type" value="Genomic_DNA"/>
</dbReference>
<dbReference type="Proteomes" id="UP000694892">
    <property type="component" value="Chromosome 6S"/>
</dbReference>
<organism evidence="2 3">
    <name type="scientific">Xenopus laevis</name>
    <name type="common">African clawed frog</name>
    <dbReference type="NCBI Taxonomy" id="8355"/>
    <lineage>
        <taxon>Eukaryota</taxon>
        <taxon>Metazoa</taxon>
        <taxon>Chordata</taxon>
        <taxon>Craniata</taxon>
        <taxon>Vertebrata</taxon>
        <taxon>Euteleostomi</taxon>
        <taxon>Amphibia</taxon>
        <taxon>Batrachia</taxon>
        <taxon>Anura</taxon>
        <taxon>Pipoidea</taxon>
        <taxon>Pipidae</taxon>
        <taxon>Xenopodinae</taxon>
        <taxon>Xenopus</taxon>
        <taxon>Xenopus</taxon>
    </lineage>
</organism>
<evidence type="ECO:0000313" key="3">
    <source>
        <dbReference type="Proteomes" id="UP000694892"/>
    </source>
</evidence>
<name>A0A974HEJ0_XENLA</name>
<evidence type="ECO:0000256" key="1">
    <source>
        <dbReference type="SAM" id="MobiDB-lite"/>
    </source>
</evidence>
<feature type="compositionally biased region" description="Basic and acidic residues" evidence="1">
    <location>
        <begin position="59"/>
        <end position="69"/>
    </location>
</feature>
<sequence>MEPPALHRPERLCLSRWARAVTGSNGGEPEQSAMGKSHHNTVSRAQLLQPEGTGESGEGESREEGQRED</sequence>